<sequence length="173" mass="18893">MLDNGRCYRALSYHNLMLLCQVMPDDAREKVDLRSRCALADVLRCGGDPWWAAYQSCTPSSPPHVAKEVAITCSEEHAPFSQFGVYIKNYNHISTRAVLEVGRILIKRADGAGAGAGEGGWTARARARAWRGAGAGAGGRRIAFNSFTAAPARCFGLLKLSQFCLINFTGRRR</sequence>
<dbReference type="Proteomes" id="UP000299102">
    <property type="component" value="Unassembled WGS sequence"/>
</dbReference>
<organism evidence="1 2">
    <name type="scientific">Eumeta variegata</name>
    <name type="common">Bagworm moth</name>
    <name type="synonym">Eumeta japonica</name>
    <dbReference type="NCBI Taxonomy" id="151549"/>
    <lineage>
        <taxon>Eukaryota</taxon>
        <taxon>Metazoa</taxon>
        <taxon>Ecdysozoa</taxon>
        <taxon>Arthropoda</taxon>
        <taxon>Hexapoda</taxon>
        <taxon>Insecta</taxon>
        <taxon>Pterygota</taxon>
        <taxon>Neoptera</taxon>
        <taxon>Endopterygota</taxon>
        <taxon>Lepidoptera</taxon>
        <taxon>Glossata</taxon>
        <taxon>Ditrysia</taxon>
        <taxon>Tineoidea</taxon>
        <taxon>Psychidae</taxon>
        <taxon>Oiketicinae</taxon>
        <taxon>Eumeta</taxon>
    </lineage>
</organism>
<protein>
    <submittedName>
        <fullName evidence="1">Uncharacterized protein</fullName>
    </submittedName>
</protein>
<dbReference type="AlphaFoldDB" id="A0A4C1XHX8"/>
<accession>A0A4C1XHX8</accession>
<evidence type="ECO:0000313" key="2">
    <source>
        <dbReference type="Proteomes" id="UP000299102"/>
    </source>
</evidence>
<evidence type="ECO:0000313" key="1">
    <source>
        <dbReference type="EMBL" id="GBP62094.1"/>
    </source>
</evidence>
<keyword evidence="2" id="KW-1185">Reference proteome</keyword>
<proteinExistence type="predicted"/>
<name>A0A4C1XHX8_EUMVA</name>
<comment type="caution">
    <text evidence="1">The sequence shown here is derived from an EMBL/GenBank/DDBJ whole genome shotgun (WGS) entry which is preliminary data.</text>
</comment>
<gene>
    <name evidence="1" type="ORF">EVAR_53872_1</name>
</gene>
<reference evidence="1 2" key="1">
    <citation type="journal article" date="2019" name="Commun. Biol.">
        <title>The bagworm genome reveals a unique fibroin gene that provides high tensile strength.</title>
        <authorList>
            <person name="Kono N."/>
            <person name="Nakamura H."/>
            <person name="Ohtoshi R."/>
            <person name="Tomita M."/>
            <person name="Numata K."/>
            <person name="Arakawa K."/>
        </authorList>
    </citation>
    <scope>NUCLEOTIDE SEQUENCE [LARGE SCALE GENOMIC DNA]</scope>
</reference>
<dbReference type="EMBL" id="BGZK01000831">
    <property type="protein sequence ID" value="GBP62094.1"/>
    <property type="molecule type" value="Genomic_DNA"/>
</dbReference>